<dbReference type="Proteomes" id="UP000526302">
    <property type="component" value="Unassembled WGS sequence"/>
</dbReference>
<accession>A0A7K4BZY2</accession>
<organism evidence="6 7">
    <name type="scientific">Candidatus Iainarchaeum sp</name>
    <dbReference type="NCBI Taxonomy" id="3101447"/>
    <lineage>
        <taxon>Archaea</taxon>
        <taxon>Candidatus Iainarchaeota</taxon>
        <taxon>Candidatus Iainarchaeia</taxon>
        <taxon>Candidatus Iainarchaeales</taxon>
        <taxon>Candidatus Iainarchaeaceae</taxon>
        <taxon>Candidatus Iainarchaeum</taxon>
    </lineage>
</organism>
<feature type="active site" description="Nucleophile" evidence="4">
    <location>
        <position position="101"/>
    </location>
</feature>
<dbReference type="InterPro" id="IPR001656">
    <property type="entry name" value="PsdUridine_synth_TruD"/>
</dbReference>
<evidence type="ECO:0000256" key="2">
    <source>
        <dbReference type="ARBA" id="ARBA00022694"/>
    </source>
</evidence>
<dbReference type="GO" id="GO:0003723">
    <property type="term" value="F:RNA binding"/>
    <property type="evidence" value="ECO:0007669"/>
    <property type="project" value="InterPro"/>
</dbReference>
<keyword evidence="3 4" id="KW-0413">Isomerase</keyword>
<dbReference type="HAMAP" id="MF_01082">
    <property type="entry name" value="TruD"/>
    <property type="match status" value="1"/>
</dbReference>
<dbReference type="PROSITE" id="PS01268">
    <property type="entry name" value="UPF0024"/>
    <property type="match status" value="1"/>
</dbReference>
<dbReference type="InterPro" id="IPR020103">
    <property type="entry name" value="PsdUridine_synth_cat_dom_sf"/>
</dbReference>
<comment type="function">
    <text evidence="4">Could be responsible for synthesis of pseudouridine from uracil-13 in transfer RNAs.</text>
</comment>
<dbReference type="Gene3D" id="3.30.2350.20">
    <property type="entry name" value="TruD, catalytic domain"/>
    <property type="match status" value="3"/>
</dbReference>
<comment type="caution">
    <text evidence="6">The sequence shown here is derived from an EMBL/GenBank/DDBJ whole genome shotgun (WGS) entry which is preliminary data.</text>
</comment>
<dbReference type="PANTHER" id="PTHR13326:SF21">
    <property type="entry name" value="PSEUDOURIDYLATE SYNTHASE PUS7L"/>
    <property type="match status" value="1"/>
</dbReference>
<comment type="catalytic activity">
    <reaction evidence="4">
        <text>uridine(13) in tRNA = pseudouridine(13) in tRNA</text>
        <dbReference type="Rhea" id="RHEA:42540"/>
        <dbReference type="Rhea" id="RHEA-COMP:10105"/>
        <dbReference type="Rhea" id="RHEA-COMP:10106"/>
        <dbReference type="ChEBI" id="CHEBI:65314"/>
        <dbReference type="ChEBI" id="CHEBI:65315"/>
        <dbReference type="EC" id="5.4.99.27"/>
    </reaction>
</comment>
<reference evidence="6 7" key="1">
    <citation type="journal article" date="2020" name="Biotechnol. Biofuels">
        <title>New insights from the biogas microbiome by comprehensive genome-resolved metagenomics of nearly 1600 species originating from multiple anaerobic digesters.</title>
        <authorList>
            <person name="Campanaro S."/>
            <person name="Treu L."/>
            <person name="Rodriguez-R L.M."/>
            <person name="Kovalovszki A."/>
            <person name="Ziels R.M."/>
            <person name="Maus I."/>
            <person name="Zhu X."/>
            <person name="Kougias P.G."/>
            <person name="Basile A."/>
            <person name="Luo G."/>
            <person name="Schluter A."/>
            <person name="Konstantinidis K.T."/>
            <person name="Angelidaki I."/>
        </authorList>
    </citation>
    <scope>NUCLEOTIDE SEQUENCE [LARGE SCALE GENOMIC DNA]</scope>
    <source>
        <strain evidence="6">AS22ysBPME_79</strain>
    </source>
</reference>
<evidence type="ECO:0000256" key="3">
    <source>
        <dbReference type="ARBA" id="ARBA00023235"/>
    </source>
</evidence>
<protein>
    <recommendedName>
        <fullName evidence="4">Probable tRNA pseudouridine synthase D</fullName>
        <ecNumber evidence="4">5.4.99.27</ecNumber>
    </recommendedName>
    <alternativeName>
        <fullName evidence="4">tRNA pseudouridine(13) synthase</fullName>
    </alternativeName>
    <alternativeName>
        <fullName evidence="4">tRNA pseudouridylate synthase D</fullName>
    </alternativeName>
    <alternativeName>
        <fullName evidence="4">tRNA-uridine isomerase D</fullName>
    </alternativeName>
</protein>
<dbReference type="SUPFAM" id="SSF55120">
    <property type="entry name" value="Pseudouridine synthase"/>
    <property type="match status" value="1"/>
</dbReference>
<dbReference type="PANTHER" id="PTHR13326">
    <property type="entry name" value="TRNA PSEUDOURIDINE SYNTHASE D"/>
    <property type="match status" value="1"/>
</dbReference>
<feature type="domain" description="TRUD" evidence="5">
    <location>
        <begin position="177"/>
        <end position="372"/>
    </location>
</feature>
<evidence type="ECO:0000256" key="1">
    <source>
        <dbReference type="ARBA" id="ARBA00007953"/>
    </source>
</evidence>
<dbReference type="EC" id="5.4.99.27" evidence="4"/>
<dbReference type="PIRSF" id="PIRSF037016">
    <property type="entry name" value="Pseudouridin_synth_euk_prd"/>
    <property type="match status" value="1"/>
</dbReference>
<dbReference type="InterPro" id="IPR011760">
    <property type="entry name" value="PsdUridine_synth_TruD_insert"/>
</dbReference>
<dbReference type="NCBIfam" id="TIGR00094">
    <property type="entry name" value="tRNA_TruD_broad"/>
    <property type="match status" value="1"/>
</dbReference>
<dbReference type="InterPro" id="IPR020119">
    <property type="entry name" value="PsdUridine_synth_TruD_CS"/>
</dbReference>
<evidence type="ECO:0000313" key="7">
    <source>
        <dbReference type="Proteomes" id="UP000526302"/>
    </source>
</evidence>
<dbReference type="Pfam" id="PF01142">
    <property type="entry name" value="TruD"/>
    <property type="match status" value="2"/>
</dbReference>
<dbReference type="InterPro" id="IPR042214">
    <property type="entry name" value="TruD_catalytic"/>
</dbReference>
<dbReference type="AlphaFoldDB" id="A0A7K4BZY2"/>
<dbReference type="GO" id="GO:0160150">
    <property type="term" value="F:tRNA pseudouridine(13) synthase activity"/>
    <property type="evidence" value="ECO:0007669"/>
    <property type="project" value="UniProtKB-EC"/>
</dbReference>
<sequence>MDKEILFITNTPPLKGKIKQRYSDFIVEEVTREGICEVQRYNKPLEKRNFEKMRIPEKPENKEHLILEMEKINTDTNTAIALISRGINTSKKRIGYAGLKDKRGITAQRISIYQPDIKKIENFGVKGIELRNPKWGERIELGELQGNNFTITIRDISETKEEIEKIVQQFVFECGGGIPNYFGNQRFGGKRQITHRVGKLLLLQDFKSAIELYLTETYEEEKPNLKNARINLAKTMDYSKALKEFPFEARTERAILNHLVQHPNDYANAFSVLPKKMRYLFTHAYQSYLFNKMIKERIKILGKKALTPQEGDILEEGEVTALLPGYESEFAKGIQGEIEQKILQEENMELKNFKVDRIAEISSQGSRKKISLKPQNMYLDKIGEDEFNEGKKYATIKFYLTKGNYATTIMQELIKEEIF</sequence>
<comment type="similarity">
    <text evidence="1 4">Belongs to the pseudouridine synthase TruD family.</text>
</comment>
<dbReference type="EMBL" id="JAAZKV010000023">
    <property type="protein sequence ID" value="NMA44804.1"/>
    <property type="molecule type" value="Genomic_DNA"/>
</dbReference>
<dbReference type="PROSITE" id="PS50984">
    <property type="entry name" value="TRUD"/>
    <property type="match status" value="1"/>
</dbReference>
<proteinExistence type="inferred from homology"/>
<evidence type="ECO:0000313" key="6">
    <source>
        <dbReference type="EMBL" id="NMA44804.1"/>
    </source>
</evidence>
<keyword evidence="2 4" id="KW-0819">tRNA processing</keyword>
<evidence type="ECO:0000259" key="5">
    <source>
        <dbReference type="PROSITE" id="PS50984"/>
    </source>
</evidence>
<evidence type="ECO:0000256" key="4">
    <source>
        <dbReference type="HAMAP-Rule" id="MF_01082"/>
    </source>
</evidence>
<dbReference type="GO" id="GO:0031119">
    <property type="term" value="P:tRNA pseudouridine synthesis"/>
    <property type="evidence" value="ECO:0007669"/>
    <property type="project" value="UniProtKB-UniRule"/>
</dbReference>
<name>A0A7K4BZY2_9ARCH</name>
<gene>
    <name evidence="4 6" type="primary">truD</name>
    <name evidence="6" type="ORF">GX950_03280</name>
</gene>